<reference evidence="1 2" key="1">
    <citation type="submission" date="2010-04" db="EMBL/GenBank/DDBJ databases">
        <title>The Genome Sequence of Escherichia coli H605.</title>
        <authorList>
            <consortium name="The Broad Institute Genome Sequencing Platform"/>
            <consortium name="The Broad Institute Genome Sequencing Center for Infectious Disease"/>
            <person name="Feldgarden M."/>
            <person name="Gordon D.M."/>
            <person name="Johnson J.R."/>
            <person name="Johnston B.D."/>
            <person name="Young S."/>
            <person name="Zeng Q."/>
            <person name="Koehrsen M."/>
            <person name="Alvarado L."/>
            <person name="Berlin A.M."/>
            <person name="Borenstein D."/>
            <person name="Chapman S.B."/>
            <person name="Chen Z."/>
            <person name="Engels R."/>
            <person name="Freedman E."/>
            <person name="Gellesch M."/>
            <person name="Goldberg J."/>
            <person name="Griggs A."/>
            <person name="Gujja S."/>
            <person name="Heilman E.R."/>
            <person name="Heiman D.I."/>
            <person name="Hepburn T.A."/>
            <person name="Howarth C."/>
            <person name="Jen D."/>
            <person name="Larson L."/>
            <person name="Mehta T."/>
            <person name="Park D."/>
            <person name="Pearson M."/>
            <person name="Richards J."/>
            <person name="Roberts A."/>
            <person name="Saif S."/>
            <person name="Shea T.D."/>
            <person name="Shenoy N."/>
            <person name="Sisk P."/>
            <person name="Stolte C."/>
            <person name="Sykes S.N."/>
            <person name="Walk T."/>
            <person name="White J."/>
            <person name="Yandava C."/>
            <person name="Haas B."/>
            <person name="Henn M.R."/>
            <person name="Nusbaum C."/>
            <person name="Birren B."/>
        </authorList>
    </citation>
    <scope>NUCLEOTIDE SEQUENCE [LARGE SCALE GENOMIC DNA]</scope>
    <source>
        <strain evidence="1 2">H605</strain>
    </source>
</reference>
<organism evidence="1 2">
    <name type="scientific">Escherichia coli H605</name>
    <dbReference type="NCBI Taxonomy" id="656410"/>
    <lineage>
        <taxon>Bacteria</taxon>
        <taxon>Pseudomonadati</taxon>
        <taxon>Pseudomonadota</taxon>
        <taxon>Gammaproteobacteria</taxon>
        <taxon>Enterobacterales</taxon>
        <taxon>Enterobacteriaceae</taxon>
        <taxon>Escherichia</taxon>
    </lineage>
</organism>
<accession>A0AAJ3P279</accession>
<dbReference type="AlphaFoldDB" id="A0AAJ3P279"/>
<dbReference type="EMBL" id="ADJX01000002">
    <property type="protein sequence ID" value="OSL50199.1"/>
    <property type="molecule type" value="Genomic_DNA"/>
</dbReference>
<comment type="caution">
    <text evidence="1">The sequence shown here is derived from an EMBL/GenBank/DDBJ whole genome shotgun (WGS) entry which is preliminary data.</text>
</comment>
<evidence type="ECO:0000313" key="2">
    <source>
        <dbReference type="Proteomes" id="UP000243401"/>
    </source>
</evidence>
<evidence type="ECO:0000313" key="1">
    <source>
        <dbReference type="EMBL" id="OSL50199.1"/>
    </source>
</evidence>
<dbReference type="Proteomes" id="UP000243401">
    <property type="component" value="Unassembled WGS sequence"/>
</dbReference>
<gene>
    <name evidence="1" type="ORF">EATG_01073</name>
</gene>
<proteinExistence type="predicted"/>
<sequence length="36" mass="4016">MTKFTGNYCAILTQPHQKRAFFAPSLASLTTIDQIT</sequence>
<protein>
    <submittedName>
        <fullName evidence="1">Uncharacterized protein</fullName>
    </submittedName>
</protein>
<name>A0AAJ3P279_ECOLX</name>